<dbReference type="PANTHER" id="PTHR43800:SF1">
    <property type="entry name" value="PEPTIDYL-LYSINE N-ACETYLTRANSFERASE YJAB"/>
    <property type="match status" value="1"/>
</dbReference>
<dbReference type="GO" id="GO:0016747">
    <property type="term" value="F:acyltransferase activity, transferring groups other than amino-acyl groups"/>
    <property type="evidence" value="ECO:0007669"/>
    <property type="project" value="InterPro"/>
</dbReference>
<proteinExistence type="predicted"/>
<dbReference type="Gene3D" id="3.40.630.30">
    <property type="match status" value="1"/>
</dbReference>
<dbReference type="CDD" id="cd04301">
    <property type="entry name" value="NAT_SF"/>
    <property type="match status" value="1"/>
</dbReference>
<dbReference type="InterPro" id="IPR016181">
    <property type="entry name" value="Acyl_CoA_acyltransferase"/>
</dbReference>
<reference evidence="4" key="2">
    <citation type="submission" date="2023-01" db="EMBL/GenBank/DDBJ databases">
        <authorList>
            <person name="Sun Q."/>
            <person name="Evtushenko L."/>
        </authorList>
    </citation>
    <scope>NUCLEOTIDE SEQUENCE</scope>
    <source>
        <strain evidence="4">VKM Ac-1020</strain>
    </source>
</reference>
<feature type="domain" description="N-acetyltransferase" evidence="3">
    <location>
        <begin position="3"/>
        <end position="152"/>
    </location>
</feature>
<keyword evidence="2" id="KW-0012">Acyltransferase</keyword>
<dbReference type="Proteomes" id="UP001142462">
    <property type="component" value="Unassembled WGS sequence"/>
</dbReference>
<dbReference type="SUPFAM" id="SSF55729">
    <property type="entry name" value="Acyl-CoA N-acyltransferases (Nat)"/>
    <property type="match status" value="1"/>
</dbReference>
<protein>
    <submittedName>
        <fullName evidence="4">N-acetyltransferase</fullName>
    </submittedName>
</protein>
<organism evidence="4 5">
    <name type="scientific">Microbacterium barkeri</name>
    <dbReference type="NCBI Taxonomy" id="33917"/>
    <lineage>
        <taxon>Bacteria</taxon>
        <taxon>Bacillati</taxon>
        <taxon>Actinomycetota</taxon>
        <taxon>Actinomycetes</taxon>
        <taxon>Micrococcales</taxon>
        <taxon>Microbacteriaceae</taxon>
        <taxon>Microbacterium</taxon>
    </lineage>
</organism>
<dbReference type="Pfam" id="PF00583">
    <property type="entry name" value="Acetyltransf_1"/>
    <property type="match status" value="1"/>
</dbReference>
<keyword evidence="5" id="KW-1185">Reference proteome</keyword>
<gene>
    <name evidence="4" type="ORF">GCM10017576_25150</name>
</gene>
<evidence type="ECO:0000256" key="1">
    <source>
        <dbReference type="ARBA" id="ARBA00022679"/>
    </source>
</evidence>
<dbReference type="InterPro" id="IPR000182">
    <property type="entry name" value="GNAT_dom"/>
</dbReference>
<dbReference type="RefSeq" id="WP_271174077.1">
    <property type="nucleotide sequence ID" value="NZ_BSEJ01000012.1"/>
</dbReference>
<dbReference type="EMBL" id="BSEJ01000012">
    <property type="protein sequence ID" value="GLJ62385.1"/>
    <property type="molecule type" value="Genomic_DNA"/>
</dbReference>
<evidence type="ECO:0000313" key="4">
    <source>
        <dbReference type="EMBL" id="GLJ62385.1"/>
    </source>
</evidence>
<evidence type="ECO:0000259" key="3">
    <source>
        <dbReference type="PROSITE" id="PS51186"/>
    </source>
</evidence>
<evidence type="ECO:0000256" key="2">
    <source>
        <dbReference type="ARBA" id="ARBA00023315"/>
    </source>
</evidence>
<keyword evidence="1" id="KW-0808">Transferase</keyword>
<name>A0A9W6H4H7_9MICO</name>
<dbReference type="PROSITE" id="PS51186">
    <property type="entry name" value="GNAT"/>
    <property type="match status" value="1"/>
</dbReference>
<accession>A0A9W6H4H7</accession>
<evidence type="ECO:0000313" key="5">
    <source>
        <dbReference type="Proteomes" id="UP001142462"/>
    </source>
</evidence>
<dbReference type="PANTHER" id="PTHR43800">
    <property type="entry name" value="PEPTIDYL-LYSINE N-ACETYLTRANSFERASE YJAB"/>
    <property type="match status" value="1"/>
</dbReference>
<comment type="caution">
    <text evidence="4">The sequence shown here is derived from an EMBL/GenBank/DDBJ whole genome shotgun (WGS) entry which is preliminary data.</text>
</comment>
<reference evidence="4" key="1">
    <citation type="journal article" date="2014" name="Int. J. Syst. Evol. Microbiol.">
        <title>Complete genome sequence of Corynebacterium casei LMG S-19264T (=DSM 44701T), isolated from a smear-ripened cheese.</title>
        <authorList>
            <consortium name="US DOE Joint Genome Institute (JGI-PGF)"/>
            <person name="Walter F."/>
            <person name="Albersmeier A."/>
            <person name="Kalinowski J."/>
            <person name="Ruckert C."/>
        </authorList>
    </citation>
    <scope>NUCLEOTIDE SEQUENCE</scope>
    <source>
        <strain evidence="4">VKM Ac-1020</strain>
    </source>
</reference>
<dbReference type="AlphaFoldDB" id="A0A9W6H4H7"/>
<sequence>MAIRIRPVAPQDLADVERIENEADRLLVDLLAPERWDPAPAGADRAAQAGFLLVAEGDALVGFAHVLEVDGAAHLEQLSVLPAFGRQGIGRRLVDAVKDEARRRGHASMTLRTFAEVPWNAPFYARCGFVEEHPTTAFERGLVATEQRLGLDQLGRRIQMRAVLHRS</sequence>